<dbReference type="GO" id="GO:0051537">
    <property type="term" value="F:2 iron, 2 sulfur cluster binding"/>
    <property type="evidence" value="ECO:0007669"/>
    <property type="project" value="UniProtKB-KW"/>
</dbReference>
<evidence type="ECO:0000256" key="5">
    <source>
        <dbReference type="ARBA" id="ARBA00022964"/>
    </source>
</evidence>
<dbReference type="Pfam" id="PF00355">
    <property type="entry name" value="Rieske"/>
    <property type="match status" value="1"/>
</dbReference>
<dbReference type="CDD" id="cd03472">
    <property type="entry name" value="Rieske_RO_Alpha_BPDO_like"/>
    <property type="match status" value="1"/>
</dbReference>
<keyword evidence="3" id="KW-0479">Metal-binding</keyword>
<evidence type="ECO:0000256" key="1">
    <source>
        <dbReference type="ARBA" id="ARBA00008751"/>
    </source>
</evidence>
<keyword evidence="5" id="KW-0223">Dioxygenase</keyword>
<evidence type="ECO:0000313" key="11">
    <source>
        <dbReference type="EMBL" id="BAC98956.1"/>
    </source>
</evidence>
<evidence type="ECO:0000256" key="2">
    <source>
        <dbReference type="ARBA" id="ARBA00022714"/>
    </source>
</evidence>
<dbReference type="CDD" id="cd08881">
    <property type="entry name" value="RHO_alpha_C_NDO-like"/>
    <property type="match status" value="1"/>
</dbReference>
<keyword evidence="7" id="KW-0408">Iron</keyword>
<evidence type="ECO:0000259" key="10">
    <source>
        <dbReference type="PROSITE" id="PS51296"/>
    </source>
</evidence>
<feature type="domain" description="Rieske" evidence="10">
    <location>
        <begin position="52"/>
        <end position="162"/>
    </location>
</feature>
<organism evidence="11">
    <name type="scientific">Xanthobacter polyaromaticivorans</name>
    <dbReference type="NCBI Taxonomy" id="225625"/>
    <lineage>
        <taxon>Bacteria</taxon>
        <taxon>Pseudomonadati</taxon>
        <taxon>Pseudomonadota</taxon>
        <taxon>Alphaproteobacteria</taxon>
        <taxon>Hyphomicrobiales</taxon>
        <taxon>Xanthobacteraceae</taxon>
        <taxon>Xanthobacter</taxon>
    </lineage>
</organism>
<protein>
    <submittedName>
        <fullName evidence="11">Alpha subunit of terminal oxygenase</fullName>
    </submittedName>
</protein>
<evidence type="ECO:0000256" key="6">
    <source>
        <dbReference type="ARBA" id="ARBA00023002"/>
    </source>
</evidence>
<sequence length="433" mass="48288">MTLAPHTPSGRKYNANEIRALVNTDTGRYSPEIYTSEDLYQLELERIFARSWVCMGHETQIPKAGDYQAAYIGEDPVVVVRQKDNSIRVFLNQCRHRGMRICRVDGGNAKAFTCPYHGWAYDTAGNLVSVPMEQEAFGGKLNKAEWGPKQARVETYKGLIFANWDESAPNLDTYLGDAKFYMDIMLDRAEGGTEVITGVQKFVIPANWKFAAEQFGSDAYHAGTTAHVSGIIAGVPAGTDLSKVQPPTDGMNVYIGNGHGCGLFSRNPMFYQVICGPQLTEYLTSGPAYEEAVKRLGQGRADVNLCHMNVFPNLSFLTGLNTVRMWQPRGPNEMELWTFTLVDRTAPDNIKEEWRRNMVRTFSASGVFEQDDGENWNDIQHVLRGHVARQQPFNIEMAQHTVQSTSIAPGFPGESFAYTYAEESGTQHLQALG</sequence>
<keyword evidence="9" id="KW-0520">NAD</keyword>
<evidence type="ECO:0000256" key="7">
    <source>
        <dbReference type="ARBA" id="ARBA00023004"/>
    </source>
</evidence>
<accession>Q75W73</accession>
<keyword evidence="2" id="KW-0001">2Fe-2S</keyword>
<dbReference type="SUPFAM" id="SSF55961">
    <property type="entry name" value="Bet v1-like"/>
    <property type="match status" value="1"/>
</dbReference>
<dbReference type="InterPro" id="IPR015881">
    <property type="entry name" value="ARHD_Rieske_2Fe_2S"/>
</dbReference>
<dbReference type="InterPro" id="IPR036922">
    <property type="entry name" value="Rieske_2Fe-2S_sf"/>
</dbReference>
<dbReference type="PRINTS" id="PR00090">
    <property type="entry name" value="RNGDIOXGNASE"/>
</dbReference>
<dbReference type="SUPFAM" id="SSF50022">
    <property type="entry name" value="ISP domain"/>
    <property type="match status" value="1"/>
</dbReference>
<evidence type="ECO:0000256" key="8">
    <source>
        <dbReference type="ARBA" id="ARBA00023014"/>
    </source>
</evidence>
<dbReference type="PANTHER" id="PTHR43756:SF1">
    <property type="entry name" value="3-PHENYLPROPIONATE_CINNAMIC ACID DIOXYGENASE SUBUNIT ALPHA"/>
    <property type="match status" value="1"/>
</dbReference>
<reference evidence="11" key="1">
    <citation type="journal article" date="2006" name="Appl. Microbiol. Biotechnol.">
        <title>Gene cloning and in vivo characterization of a dibenzothiophene dioxygenase from Xanthobacter polyaromaticivorans.</title>
        <authorList>
            <person name="Hirano S."/>
            <person name="Haruki M."/>
            <person name="Tkano K."/>
            <person name="Imanaka T."/>
            <person name="Morikawa M."/>
            <person name="Kanaya S."/>
        </authorList>
    </citation>
    <scope>NUCLEOTIDE SEQUENCE</scope>
    <source>
        <strain evidence="11">127W</strain>
    </source>
</reference>
<dbReference type="EMBL" id="AB121977">
    <property type="protein sequence ID" value="BAC98956.1"/>
    <property type="molecule type" value="Genomic_DNA"/>
</dbReference>
<comment type="similarity">
    <text evidence="1">Belongs to the bacterial ring-hydroxylating dioxygenase alpha subunit family.</text>
</comment>
<proteinExistence type="inferred from homology"/>
<evidence type="ECO:0000256" key="3">
    <source>
        <dbReference type="ARBA" id="ARBA00022723"/>
    </source>
</evidence>
<name>Q75W73_9HYPH</name>
<evidence type="ECO:0000256" key="9">
    <source>
        <dbReference type="ARBA" id="ARBA00023027"/>
    </source>
</evidence>
<gene>
    <name evidence="11" type="primary">dbdCa</name>
</gene>
<dbReference type="GO" id="GO:0005506">
    <property type="term" value="F:iron ion binding"/>
    <property type="evidence" value="ECO:0007669"/>
    <property type="project" value="InterPro"/>
</dbReference>
<dbReference type="AlphaFoldDB" id="Q75W73"/>
<dbReference type="GO" id="GO:0051213">
    <property type="term" value="F:dioxygenase activity"/>
    <property type="evidence" value="ECO:0007669"/>
    <property type="project" value="UniProtKB-KW"/>
</dbReference>
<dbReference type="PROSITE" id="PS00570">
    <property type="entry name" value="RING_HYDROXYL_ALPHA"/>
    <property type="match status" value="1"/>
</dbReference>
<keyword evidence="6" id="KW-0560">Oxidoreductase</keyword>
<keyword evidence="8" id="KW-0411">Iron-sulfur</keyword>
<dbReference type="InterPro" id="IPR015879">
    <property type="entry name" value="Ring_hydroxy_dOase_asu_C_dom"/>
</dbReference>
<dbReference type="InterPro" id="IPR001663">
    <property type="entry name" value="Rng_hydr_dOase-A"/>
</dbReference>
<dbReference type="InterPro" id="IPR017941">
    <property type="entry name" value="Rieske_2Fe-2S"/>
</dbReference>
<dbReference type="PROSITE" id="PS51296">
    <property type="entry name" value="RIESKE"/>
    <property type="match status" value="1"/>
</dbReference>
<dbReference type="InterPro" id="IPR043266">
    <property type="entry name" value="RHO_NdoB-like_C"/>
</dbReference>
<evidence type="ECO:0000256" key="4">
    <source>
        <dbReference type="ARBA" id="ARBA00022797"/>
    </source>
</evidence>
<keyword evidence="4" id="KW-0058">Aromatic hydrocarbons catabolism</keyword>
<dbReference type="Gene3D" id="2.102.10.10">
    <property type="entry name" value="Rieske [2Fe-2S] iron-sulphur domain"/>
    <property type="match status" value="1"/>
</dbReference>
<dbReference type="Gene3D" id="3.90.380.10">
    <property type="entry name" value="Naphthalene 1,2-dioxygenase Alpha Subunit, Chain A, domain 1"/>
    <property type="match status" value="1"/>
</dbReference>
<dbReference type="Pfam" id="PF00848">
    <property type="entry name" value="Ring_hydroxyl_A"/>
    <property type="match status" value="1"/>
</dbReference>
<dbReference type="PANTHER" id="PTHR43756">
    <property type="entry name" value="CHOLINE MONOOXYGENASE, CHLOROPLASTIC"/>
    <property type="match status" value="1"/>
</dbReference>